<evidence type="ECO:0000256" key="2">
    <source>
        <dbReference type="SAM" id="Phobius"/>
    </source>
</evidence>
<evidence type="ECO:0000256" key="1">
    <source>
        <dbReference type="SAM" id="Coils"/>
    </source>
</evidence>
<name>A0ABQ6EX61_9VIBR</name>
<dbReference type="InterPro" id="IPR016871">
    <property type="entry name" value="MSHA_biogenesis_MshI"/>
</dbReference>
<feature type="coiled-coil region" evidence="1">
    <location>
        <begin position="336"/>
        <end position="387"/>
    </location>
</feature>
<keyword evidence="2" id="KW-1133">Transmembrane helix</keyword>
<dbReference type="Gene3D" id="3.30.420.380">
    <property type="match status" value="1"/>
</dbReference>
<dbReference type="EMBL" id="BSPW01000020">
    <property type="protein sequence ID" value="GLT17105.1"/>
    <property type="molecule type" value="Genomic_DNA"/>
</dbReference>
<evidence type="ECO:0000313" key="3">
    <source>
        <dbReference type="EMBL" id="GLT17105.1"/>
    </source>
</evidence>
<keyword evidence="2" id="KW-0472">Membrane</keyword>
<dbReference type="InterPro" id="IPR043129">
    <property type="entry name" value="ATPase_NBD"/>
</dbReference>
<keyword evidence="4" id="KW-1185">Reference proteome</keyword>
<gene>
    <name evidence="3" type="ORF">GCM10007938_08820</name>
</gene>
<dbReference type="PIRSF" id="PIRSF028153">
    <property type="entry name" value="MSHA_biogenesis_protein_MshI"/>
    <property type="match status" value="1"/>
</dbReference>
<evidence type="ECO:0000313" key="4">
    <source>
        <dbReference type="Proteomes" id="UP001157138"/>
    </source>
</evidence>
<comment type="caution">
    <text evidence="3">The sequence shown here is derived from an EMBL/GenBank/DDBJ whole genome shotgun (WGS) entry which is preliminary data.</text>
</comment>
<dbReference type="SUPFAM" id="SSF53067">
    <property type="entry name" value="Actin-like ATPase domain"/>
    <property type="match status" value="1"/>
</dbReference>
<reference evidence="4" key="1">
    <citation type="journal article" date="2019" name="Int. J. Syst. Evol. Microbiol.">
        <title>The Global Catalogue of Microorganisms (GCM) 10K type strain sequencing project: providing services to taxonomists for standard genome sequencing and annotation.</title>
        <authorList>
            <consortium name="The Broad Institute Genomics Platform"/>
            <consortium name="The Broad Institute Genome Sequencing Center for Infectious Disease"/>
            <person name="Wu L."/>
            <person name="Ma J."/>
        </authorList>
    </citation>
    <scope>NUCLEOTIDE SEQUENCE [LARGE SCALE GENOMIC DNA]</scope>
    <source>
        <strain evidence="4">NBRC 108723</strain>
    </source>
</reference>
<sequence>MKIQSLVGKFKRNNQVRNTLTVVVQPGELFFSPLSGVDILSKVSVEGNAWQETLRHTLDGIETSNLRLDVVLNSKLYQTYQIDKPNIPSAELRGALPFLLKDLINEKVTDILADSTQLPAGNKLQVYVVTKSLVIELQKMLLALGIELGRVLVEDEVWGVSVPDLNSFLLLQRSKQRSFRVSAFVEHHCAFQRTMRGIASPLTGVATSVLQLDGIALELQRSIDYLSSQLRGTSLHKMKVCCDEEVQQELIEALNERLNVSVTGLTEDQRESGEVLVEFASQLGQTAINLYPDSLKPKKEYVTLKNIAICWSIVAGLLVTIIAYLYVQHSYLDNDLKHFIEKQQQSEQKLSDLNKRLANHKPSAAKIAAVERLKEDIQAKRASLKAVAKFDESQQLGYSGVMKALATLGRQDISLNHIFIDANSMNLQGLAHAPQAIPNWVSQFKYEVNLVGRTFEKLRIGRNDQGIVTFELNTQQEQK</sequence>
<feature type="transmembrane region" description="Helical" evidence="2">
    <location>
        <begin position="306"/>
        <end position="327"/>
    </location>
</feature>
<keyword evidence="2" id="KW-0812">Transmembrane</keyword>
<dbReference type="RefSeq" id="WP_284191021.1">
    <property type="nucleotide sequence ID" value="NZ_BSPW01000020.1"/>
</dbReference>
<keyword evidence="1" id="KW-0175">Coiled coil</keyword>
<proteinExistence type="predicted"/>
<accession>A0ABQ6EX61</accession>
<dbReference type="Proteomes" id="UP001157138">
    <property type="component" value="Unassembled WGS sequence"/>
</dbReference>
<organism evidence="3 4">
    <name type="scientific">Vibrio zhanjiangensis</name>
    <dbReference type="NCBI Taxonomy" id="1046128"/>
    <lineage>
        <taxon>Bacteria</taxon>
        <taxon>Pseudomonadati</taxon>
        <taxon>Pseudomonadota</taxon>
        <taxon>Gammaproteobacteria</taxon>
        <taxon>Vibrionales</taxon>
        <taxon>Vibrionaceae</taxon>
        <taxon>Vibrio</taxon>
    </lineage>
</organism>
<protein>
    <submittedName>
        <fullName evidence="3">MSHA biogenesis protein MshI</fullName>
    </submittedName>
</protein>